<accession>A0A1T5GJK6</accession>
<gene>
    <name evidence="1" type="ORF">SAMN06295920_11565</name>
</gene>
<dbReference type="AlphaFoldDB" id="A0A1T5GJK6"/>
<dbReference type="Proteomes" id="UP000189818">
    <property type="component" value="Unassembled WGS sequence"/>
</dbReference>
<evidence type="ECO:0000313" key="2">
    <source>
        <dbReference type="Proteomes" id="UP000189818"/>
    </source>
</evidence>
<reference evidence="2" key="1">
    <citation type="submission" date="2017-02" db="EMBL/GenBank/DDBJ databases">
        <authorList>
            <person name="Varghese N."/>
            <person name="Submissions S."/>
        </authorList>
    </citation>
    <scope>NUCLEOTIDE SEQUENCE [LARGE SCALE GENOMIC DNA]</scope>
    <source>
        <strain evidence="2">UM2</strain>
    </source>
</reference>
<protein>
    <recommendedName>
        <fullName evidence="3">DUF2783 domain-containing protein</fullName>
    </recommendedName>
</protein>
<dbReference type="STRING" id="439228.SAMN06295920_11565"/>
<dbReference type="Pfam" id="PF10932">
    <property type="entry name" value="DUF2783"/>
    <property type="match status" value="1"/>
</dbReference>
<dbReference type="RefSeq" id="WP_079650750.1">
    <property type="nucleotide sequence ID" value="NZ_FUYM01000015.1"/>
</dbReference>
<keyword evidence="2" id="KW-1185">Reference proteome</keyword>
<evidence type="ECO:0008006" key="3">
    <source>
        <dbReference type="Google" id="ProtNLM"/>
    </source>
</evidence>
<dbReference type="EMBL" id="FUYM01000015">
    <property type="protein sequence ID" value="SKC08530.1"/>
    <property type="molecule type" value="Genomic_DNA"/>
</dbReference>
<sequence length="64" mass="6876">MSLILTPNLVDPDGIYEKLIALHEGRDAADSQRVNARLILTLINHIGDRETILEAIAVAAGGKV</sequence>
<evidence type="ECO:0000313" key="1">
    <source>
        <dbReference type="EMBL" id="SKC08530.1"/>
    </source>
</evidence>
<proteinExistence type="predicted"/>
<dbReference type="OrthoDB" id="8420594at2"/>
<organism evidence="1 2">
    <name type="scientific">Rhizorhabdus histidinilytica</name>
    <dbReference type="NCBI Taxonomy" id="439228"/>
    <lineage>
        <taxon>Bacteria</taxon>
        <taxon>Pseudomonadati</taxon>
        <taxon>Pseudomonadota</taxon>
        <taxon>Alphaproteobacteria</taxon>
        <taxon>Sphingomonadales</taxon>
        <taxon>Sphingomonadaceae</taxon>
        <taxon>Rhizorhabdus</taxon>
    </lineage>
</organism>
<dbReference type="InterPro" id="IPR021233">
    <property type="entry name" value="DUF2783"/>
</dbReference>
<name>A0A1T5GJK6_9SPHN</name>